<proteinExistence type="predicted"/>
<dbReference type="Proteomes" id="UP000076738">
    <property type="component" value="Unassembled WGS sequence"/>
</dbReference>
<keyword evidence="2" id="KW-1185">Reference proteome</keyword>
<dbReference type="AlphaFoldDB" id="A0A167KMJ9"/>
<gene>
    <name evidence="1" type="ORF">CALVIDRAFT_565212</name>
</gene>
<reference evidence="1 2" key="1">
    <citation type="journal article" date="2016" name="Mol. Biol. Evol.">
        <title>Comparative Genomics of Early-Diverging Mushroom-Forming Fungi Provides Insights into the Origins of Lignocellulose Decay Capabilities.</title>
        <authorList>
            <person name="Nagy L.G."/>
            <person name="Riley R."/>
            <person name="Tritt A."/>
            <person name="Adam C."/>
            <person name="Daum C."/>
            <person name="Floudas D."/>
            <person name="Sun H."/>
            <person name="Yadav J.S."/>
            <person name="Pangilinan J."/>
            <person name="Larsson K.H."/>
            <person name="Matsuura K."/>
            <person name="Barry K."/>
            <person name="Labutti K."/>
            <person name="Kuo R."/>
            <person name="Ohm R.A."/>
            <person name="Bhattacharya S.S."/>
            <person name="Shirouzu T."/>
            <person name="Yoshinaga Y."/>
            <person name="Martin F.M."/>
            <person name="Grigoriev I.V."/>
            <person name="Hibbett D.S."/>
        </authorList>
    </citation>
    <scope>NUCLEOTIDE SEQUENCE [LARGE SCALE GENOMIC DNA]</scope>
    <source>
        <strain evidence="1 2">TUFC12733</strain>
    </source>
</reference>
<protein>
    <submittedName>
        <fullName evidence="1">Uncharacterized protein</fullName>
    </submittedName>
</protein>
<evidence type="ECO:0000313" key="1">
    <source>
        <dbReference type="EMBL" id="KZO94804.1"/>
    </source>
</evidence>
<accession>A0A167KMJ9</accession>
<dbReference type="EMBL" id="KV417292">
    <property type="protein sequence ID" value="KZO94804.1"/>
    <property type="molecule type" value="Genomic_DNA"/>
</dbReference>
<name>A0A167KMJ9_CALVF</name>
<organism evidence="1 2">
    <name type="scientific">Calocera viscosa (strain TUFC12733)</name>
    <dbReference type="NCBI Taxonomy" id="1330018"/>
    <lineage>
        <taxon>Eukaryota</taxon>
        <taxon>Fungi</taxon>
        <taxon>Dikarya</taxon>
        <taxon>Basidiomycota</taxon>
        <taxon>Agaricomycotina</taxon>
        <taxon>Dacrymycetes</taxon>
        <taxon>Dacrymycetales</taxon>
        <taxon>Dacrymycetaceae</taxon>
        <taxon>Calocera</taxon>
    </lineage>
</organism>
<evidence type="ECO:0000313" key="2">
    <source>
        <dbReference type="Proteomes" id="UP000076738"/>
    </source>
</evidence>
<sequence length="414" mass="46890">MAQGVRYPPVNVMNPTVVRTLLNIGTKRLIATTPETIVREFWRQHVNQYHIPLIVHRGAVQQTQSESCIQLVDVLLYNQWDKDRFEACVRRRFEGRLSLVEGSSPIKLENGEWALLPNEHPPSFNVVHKVKEVGSTSGRSTNKSIRPAGGKVVHAHAPTTVTLINHSSRGDILPPAGSGLIAGISPSASIPHITPSTRAKIKAFNVTPMTREAYFRAHELQSQAENRRKKKEEGLMSVQKAIKAIHQTGVQHAQKIVRWEFLSLRVKLRRFGLECRAIDTVLSIALCMVQLGSTNKVSIMKELAKGNHGMAVDRMDVEEVDRTLAWEIDEMSSHEPATGLSSISTLFMEMPAEKNPWLGAIMKIDKKTKMRDDDDKWPGVRDRHYRSHIDNLEASRSIRDYRPYRPRYRRPTLS</sequence>